<dbReference type="HOGENOM" id="CLU_069129_7_0_7"/>
<dbReference type="InterPro" id="IPR029063">
    <property type="entry name" value="SAM-dependent_MTases_sf"/>
</dbReference>
<feature type="region of interest" description="Disordered" evidence="2">
    <location>
        <begin position="1"/>
        <end position="25"/>
    </location>
</feature>
<accession>D0LK18</accession>
<dbReference type="OrthoDB" id="5298787at2"/>
<dbReference type="Pfam" id="PF13649">
    <property type="entry name" value="Methyltransf_25"/>
    <property type="match status" value="1"/>
</dbReference>
<dbReference type="GO" id="GO:0032259">
    <property type="term" value="P:methylation"/>
    <property type="evidence" value="ECO:0007669"/>
    <property type="project" value="UniProtKB-KW"/>
</dbReference>
<evidence type="ECO:0000313" key="5">
    <source>
        <dbReference type="Proteomes" id="UP000001880"/>
    </source>
</evidence>
<dbReference type="PANTHER" id="PTHR43861">
    <property type="entry name" value="TRANS-ACONITATE 2-METHYLTRANSFERASE-RELATED"/>
    <property type="match status" value="1"/>
</dbReference>
<dbReference type="RefSeq" id="WP_012831117.1">
    <property type="nucleotide sequence ID" value="NC_013440.1"/>
</dbReference>
<dbReference type="Proteomes" id="UP000001880">
    <property type="component" value="Chromosome"/>
</dbReference>
<name>D0LK18_HALO1</name>
<dbReference type="AlphaFoldDB" id="D0LK18"/>
<dbReference type="eggNOG" id="COG2226">
    <property type="taxonomic scope" value="Bacteria"/>
</dbReference>
<dbReference type="GO" id="GO:0008168">
    <property type="term" value="F:methyltransferase activity"/>
    <property type="evidence" value="ECO:0007669"/>
    <property type="project" value="UniProtKB-KW"/>
</dbReference>
<dbReference type="EMBL" id="CP001804">
    <property type="protein sequence ID" value="ACY18525.1"/>
    <property type="molecule type" value="Genomic_DNA"/>
</dbReference>
<evidence type="ECO:0000256" key="2">
    <source>
        <dbReference type="SAM" id="MobiDB-lite"/>
    </source>
</evidence>
<keyword evidence="4" id="KW-0489">Methyltransferase</keyword>
<gene>
    <name evidence="4" type="ordered locus">Hoch_6050</name>
</gene>
<evidence type="ECO:0000256" key="1">
    <source>
        <dbReference type="ARBA" id="ARBA00022679"/>
    </source>
</evidence>
<feature type="domain" description="Methyltransferase" evidence="3">
    <location>
        <begin position="97"/>
        <end position="196"/>
    </location>
</feature>
<protein>
    <submittedName>
        <fullName evidence="4">Methyltransferase type 12</fullName>
    </submittedName>
</protein>
<sequence>MGGRASDFPSGTGRDHGALSADAEGANGDAGAAADMAGDFEGFGDGFADSLEDAVEIGAREHYADPLLYDYEYRRRRADVNFYRGLLSELLQGPGRVLELACGSGRVTTGLLRAGHEVIGLDLSRPMLERAHARISRLGRAARARSALVCADIRDFLLGARFPAVLMAFNAFEHLYTHAEASACLARVRAHLEPGGRLIFDVQNPDLRWLMRDPEHRWARTKFTHPRTGERMVYSTNHDYDPINQIVFIRLYYDPVPGSDAVPQVVTLSQRKFFPAELAGLLEANGFALEARYGDFHGNPLDGDSTTQVIVCTPR</sequence>
<dbReference type="KEGG" id="hoh:Hoch_6050"/>
<evidence type="ECO:0000259" key="3">
    <source>
        <dbReference type="Pfam" id="PF13649"/>
    </source>
</evidence>
<dbReference type="CDD" id="cd02440">
    <property type="entry name" value="AdoMet_MTases"/>
    <property type="match status" value="1"/>
</dbReference>
<evidence type="ECO:0000313" key="4">
    <source>
        <dbReference type="EMBL" id="ACY18525.1"/>
    </source>
</evidence>
<keyword evidence="1 4" id="KW-0808">Transferase</keyword>
<organism evidence="4 5">
    <name type="scientific">Haliangium ochraceum (strain DSM 14365 / JCM 11303 / SMP-2)</name>
    <dbReference type="NCBI Taxonomy" id="502025"/>
    <lineage>
        <taxon>Bacteria</taxon>
        <taxon>Pseudomonadati</taxon>
        <taxon>Myxococcota</taxon>
        <taxon>Polyangia</taxon>
        <taxon>Haliangiales</taxon>
        <taxon>Kofleriaceae</taxon>
        <taxon>Haliangium</taxon>
    </lineage>
</organism>
<dbReference type="Gene3D" id="3.40.50.150">
    <property type="entry name" value="Vaccinia Virus protein VP39"/>
    <property type="match status" value="1"/>
</dbReference>
<keyword evidence="5" id="KW-1185">Reference proteome</keyword>
<dbReference type="STRING" id="502025.Hoch_6050"/>
<reference evidence="4 5" key="1">
    <citation type="journal article" date="2010" name="Stand. Genomic Sci.">
        <title>Complete genome sequence of Haliangium ochraceum type strain (SMP-2).</title>
        <authorList>
            <consortium name="US DOE Joint Genome Institute (JGI-PGF)"/>
            <person name="Ivanova N."/>
            <person name="Daum C."/>
            <person name="Lang E."/>
            <person name="Abt B."/>
            <person name="Kopitz M."/>
            <person name="Saunders E."/>
            <person name="Lapidus A."/>
            <person name="Lucas S."/>
            <person name="Glavina Del Rio T."/>
            <person name="Nolan M."/>
            <person name="Tice H."/>
            <person name="Copeland A."/>
            <person name="Cheng J.F."/>
            <person name="Chen F."/>
            <person name="Bruce D."/>
            <person name="Goodwin L."/>
            <person name="Pitluck S."/>
            <person name="Mavromatis K."/>
            <person name="Pati A."/>
            <person name="Mikhailova N."/>
            <person name="Chen A."/>
            <person name="Palaniappan K."/>
            <person name="Land M."/>
            <person name="Hauser L."/>
            <person name="Chang Y.J."/>
            <person name="Jeffries C.D."/>
            <person name="Detter J.C."/>
            <person name="Brettin T."/>
            <person name="Rohde M."/>
            <person name="Goker M."/>
            <person name="Bristow J."/>
            <person name="Markowitz V."/>
            <person name="Eisen J.A."/>
            <person name="Hugenholtz P."/>
            <person name="Kyrpides N.C."/>
            <person name="Klenk H.P."/>
        </authorList>
    </citation>
    <scope>NUCLEOTIDE SEQUENCE [LARGE SCALE GENOMIC DNA]</scope>
    <source>
        <strain evidence="5">DSM 14365 / CIP 107738 / JCM 11303 / AJ 13395 / SMP-2</strain>
    </source>
</reference>
<proteinExistence type="predicted"/>
<dbReference type="InterPro" id="IPR041698">
    <property type="entry name" value="Methyltransf_25"/>
</dbReference>
<dbReference type="SUPFAM" id="SSF53335">
    <property type="entry name" value="S-adenosyl-L-methionine-dependent methyltransferases"/>
    <property type="match status" value="1"/>
</dbReference>